<dbReference type="STRING" id="1893.SAMN02787144_102819"/>
<evidence type="ECO:0000313" key="1">
    <source>
        <dbReference type="EMBL" id="SFY41613.1"/>
    </source>
</evidence>
<reference evidence="1 2" key="1">
    <citation type="submission" date="2016-11" db="EMBL/GenBank/DDBJ databases">
        <authorList>
            <person name="Jaros S."/>
            <person name="Januszkiewicz K."/>
            <person name="Wedrychowicz H."/>
        </authorList>
    </citation>
    <scope>NUCLEOTIDE SEQUENCE [LARGE SCALE GENOMIC DNA]</scope>
    <source>
        <strain evidence="1 2">OK807</strain>
    </source>
</reference>
<evidence type="ECO:0000313" key="2">
    <source>
        <dbReference type="Proteomes" id="UP000181909"/>
    </source>
</evidence>
<organism evidence="1 2">
    <name type="scientific">Streptomyces atratus</name>
    <dbReference type="NCBI Taxonomy" id="1893"/>
    <lineage>
        <taxon>Bacteria</taxon>
        <taxon>Bacillati</taxon>
        <taxon>Actinomycetota</taxon>
        <taxon>Actinomycetes</taxon>
        <taxon>Kitasatosporales</taxon>
        <taxon>Streptomycetaceae</taxon>
        <taxon>Streptomyces</taxon>
    </lineage>
</organism>
<accession>A0A1K2F3M4</accession>
<dbReference type="RefSeq" id="WP_072488741.1">
    <property type="nucleotide sequence ID" value="NZ_FPJO01000028.1"/>
</dbReference>
<evidence type="ECO:0008006" key="3">
    <source>
        <dbReference type="Google" id="ProtNLM"/>
    </source>
</evidence>
<sequence>MTRERIQWPSVVDRAREVVESYEGGVTLRQVMYRLASAGVLPHTPSMYRHLSSHLAQARREGRFPDLIDALREVHVPPAWPDAGAFLRESPGWFGLDLTTGQSQALYVAAEKDTLRQLLTGWLAEYGIPVLVVRGFGSQSYVDVVRDRVAADPREAVLLVVGDFDCSGEDVERDWTARTACWSHTERVLLTYDQVVHDYELPATEGKRGDPRWPAFARRYGFDIEHPVQWEVEALEPDELRRPVLAAVDPYIDRQVLAQQTARQEEQRRALASFVRGWGAAGGTSA</sequence>
<gene>
    <name evidence="1" type="ORF">SAMN02787144_102819</name>
</gene>
<name>A0A1K2F3M4_STRAR</name>
<dbReference type="OrthoDB" id="4037576at2"/>
<dbReference type="EMBL" id="FPJO01000028">
    <property type="protein sequence ID" value="SFY41613.1"/>
    <property type="molecule type" value="Genomic_DNA"/>
</dbReference>
<dbReference type="Proteomes" id="UP000181909">
    <property type="component" value="Unassembled WGS sequence"/>
</dbReference>
<proteinExistence type="predicted"/>
<protein>
    <recommendedName>
        <fullName evidence="3">DUF2399 domain-containing protein</fullName>
    </recommendedName>
</protein>
<dbReference type="AlphaFoldDB" id="A0A1K2F3M4"/>